<evidence type="ECO:0000256" key="2">
    <source>
        <dbReference type="ARBA" id="ARBA00023242"/>
    </source>
</evidence>
<dbReference type="InterPro" id="IPR051712">
    <property type="entry name" value="ARTD-AVP"/>
</dbReference>
<dbReference type="PROSITE" id="PS50918">
    <property type="entry name" value="WWE"/>
    <property type="match status" value="1"/>
</dbReference>
<comment type="subcellular location">
    <subcellularLocation>
        <location evidence="1">Nucleus</location>
    </subcellularLocation>
</comment>
<protein>
    <recommendedName>
        <fullName evidence="5">WWE domain-containing protein</fullName>
    </recommendedName>
</protein>
<dbReference type="GO" id="GO:1990404">
    <property type="term" value="F:NAD+-protein mono-ADP-ribosyltransferase activity"/>
    <property type="evidence" value="ECO:0007669"/>
    <property type="project" value="TreeGrafter"/>
</dbReference>
<evidence type="ECO:0000256" key="1">
    <source>
        <dbReference type="ARBA" id="ARBA00004123"/>
    </source>
</evidence>
<feature type="region of interest" description="Disordered" evidence="4">
    <location>
        <begin position="727"/>
        <end position="770"/>
    </location>
</feature>
<dbReference type="Proteomes" id="UP001381693">
    <property type="component" value="Unassembled WGS sequence"/>
</dbReference>
<feature type="compositionally biased region" description="Polar residues" evidence="4">
    <location>
        <begin position="47"/>
        <end position="57"/>
    </location>
</feature>
<dbReference type="GO" id="GO:0003950">
    <property type="term" value="F:NAD+ poly-ADP-ribosyltransferase activity"/>
    <property type="evidence" value="ECO:0007669"/>
    <property type="project" value="TreeGrafter"/>
</dbReference>
<dbReference type="EMBL" id="JAXCGZ010005758">
    <property type="protein sequence ID" value="KAK7080892.1"/>
    <property type="molecule type" value="Genomic_DNA"/>
</dbReference>
<feature type="compositionally biased region" description="Low complexity" evidence="4">
    <location>
        <begin position="414"/>
        <end position="434"/>
    </location>
</feature>
<sequence length="770" mass="87094">MSQNGVHEGEEGIQSESSNDDSCDSSDERSTEEHQQCDKDKKEEGTFSPNPETSSVHQRPPIPAVRRRVPSPCPQEASGIHIRREINPANFKQRLPLRGFRGRHNRPCPRRQAEKSCMDFSDEYDSDNGMSPHEKSQQHVDKNFRAVSPERLIRALVSTPNLQASLLQLAEIFSFHPTLVRQLTSDFSYIFKRREDHILLQPDVAICDDHLGESGCKNRSVCNGLHICQRYLADLCGDNRCLFGHKLNTNHNTKILNFFRIGNLPSEMVKIILRSSVSYAETQKHLDICQEYNVGKCTRLNCNFLHICREFVAGSLRCSIQHCSLNHNLLSSDCRWLLDRQGINTNEAPRDILANLLEENPSLGKLIPLSDTSSETNISRTDAIEVNSMESGINMQSFHKRDNENEISAANTESVNNSSDTSDNSSLQSDNDISQTSPNFSTNDIENITNSSGLGKFYANNNSNTSTSLSSACGADRKSDQGSLNSATNMDPRSLTNNDETSCDAPDSADILRPNILVENSRSQWSHYLEGDVSVPEICYDSVENTCPEESKGCPKLHSTRHFHWQVSEENYFWLNLLPSHVLSLERSFCNPGIDVTTIPALREENLDPARQILLLLMGEDTWQANFQGMILINSDDSRILYLRRLRTEIIPGLPVEQSIYHWFYCNSEGIWIEYGDTTAGEDVQSDYINSEAIESQYMINPTSLIQFSIAGTEYNLDFSTMTQTNTNTQEIQNVRRRPKPHLPYQRNIFRSQQRPTESSNDSSEERSSD</sequence>
<dbReference type="PANTHER" id="PTHR45740:SF2">
    <property type="entry name" value="POLY [ADP-RIBOSE] POLYMERASE"/>
    <property type="match status" value="1"/>
</dbReference>
<feature type="region of interest" description="Disordered" evidence="4">
    <location>
        <begin position="468"/>
        <end position="508"/>
    </location>
</feature>
<organism evidence="6 7">
    <name type="scientific">Halocaridina rubra</name>
    <name type="common">Hawaiian red shrimp</name>
    <dbReference type="NCBI Taxonomy" id="373956"/>
    <lineage>
        <taxon>Eukaryota</taxon>
        <taxon>Metazoa</taxon>
        <taxon>Ecdysozoa</taxon>
        <taxon>Arthropoda</taxon>
        <taxon>Crustacea</taxon>
        <taxon>Multicrustacea</taxon>
        <taxon>Malacostraca</taxon>
        <taxon>Eumalacostraca</taxon>
        <taxon>Eucarida</taxon>
        <taxon>Decapoda</taxon>
        <taxon>Pleocyemata</taxon>
        <taxon>Caridea</taxon>
        <taxon>Atyoidea</taxon>
        <taxon>Atyidae</taxon>
        <taxon>Halocaridina</taxon>
    </lineage>
</organism>
<dbReference type="GO" id="GO:0005634">
    <property type="term" value="C:nucleus"/>
    <property type="evidence" value="ECO:0007669"/>
    <property type="project" value="UniProtKB-SubCell"/>
</dbReference>
<proteinExistence type="inferred from homology"/>
<gene>
    <name evidence="6" type="ORF">SK128_009948</name>
</gene>
<dbReference type="PANTHER" id="PTHR45740">
    <property type="entry name" value="POLY [ADP-RIBOSE] POLYMERASE"/>
    <property type="match status" value="1"/>
</dbReference>
<feature type="compositionally biased region" description="Polar residues" evidence="4">
    <location>
        <begin position="481"/>
        <end position="500"/>
    </location>
</feature>
<keyword evidence="7" id="KW-1185">Reference proteome</keyword>
<feature type="compositionally biased region" description="Basic and acidic residues" evidence="4">
    <location>
        <begin position="26"/>
        <end position="45"/>
    </location>
</feature>
<dbReference type="Gene3D" id="3.30.720.50">
    <property type="match status" value="1"/>
</dbReference>
<dbReference type="AlphaFoldDB" id="A0AAN8XAQ4"/>
<feature type="domain" description="WWE" evidence="5">
    <location>
        <begin position="649"/>
        <end position="737"/>
    </location>
</feature>
<evidence type="ECO:0000313" key="7">
    <source>
        <dbReference type="Proteomes" id="UP001381693"/>
    </source>
</evidence>
<accession>A0AAN8XAQ4</accession>
<dbReference type="InterPro" id="IPR037197">
    <property type="entry name" value="WWE_dom_sf"/>
</dbReference>
<evidence type="ECO:0000256" key="4">
    <source>
        <dbReference type="SAM" id="MobiDB-lite"/>
    </source>
</evidence>
<evidence type="ECO:0000259" key="5">
    <source>
        <dbReference type="PROSITE" id="PS50918"/>
    </source>
</evidence>
<feature type="region of interest" description="Disordered" evidence="4">
    <location>
        <begin position="411"/>
        <end position="447"/>
    </location>
</feature>
<dbReference type="SUPFAM" id="SSF117839">
    <property type="entry name" value="WWE domain"/>
    <property type="match status" value="1"/>
</dbReference>
<comment type="caution">
    <text evidence="6">The sequence shown here is derived from an EMBL/GenBank/DDBJ whole genome shotgun (WGS) entry which is preliminary data.</text>
</comment>
<dbReference type="Gene3D" id="3.30.1370.210">
    <property type="match status" value="1"/>
</dbReference>
<feature type="compositionally biased region" description="Polar residues" evidence="4">
    <location>
        <begin position="435"/>
        <end position="447"/>
    </location>
</feature>
<dbReference type="InterPro" id="IPR004170">
    <property type="entry name" value="WWE_dom"/>
</dbReference>
<comment type="similarity">
    <text evidence="3">Belongs to the ARTD/PARP family.</text>
</comment>
<evidence type="ECO:0000256" key="3">
    <source>
        <dbReference type="ARBA" id="ARBA00024347"/>
    </source>
</evidence>
<evidence type="ECO:0000313" key="6">
    <source>
        <dbReference type="EMBL" id="KAK7080892.1"/>
    </source>
</evidence>
<name>A0AAN8XAQ4_HALRR</name>
<feature type="region of interest" description="Disordered" evidence="4">
    <location>
        <begin position="1"/>
        <end position="89"/>
    </location>
</feature>
<dbReference type="Pfam" id="PF02825">
    <property type="entry name" value="WWE"/>
    <property type="match status" value="1"/>
</dbReference>
<keyword evidence="2" id="KW-0539">Nucleus</keyword>
<reference evidence="6 7" key="1">
    <citation type="submission" date="2023-11" db="EMBL/GenBank/DDBJ databases">
        <title>Halocaridina rubra genome assembly.</title>
        <authorList>
            <person name="Smith C."/>
        </authorList>
    </citation>
    <scope>NUCLEOTIDE SEQUENCE [LARGE SCALE GENOMIC DNA]</scope>
    <source>
        <strain evidence="6">EP-1</strain>
        <tissue evidence="6">Whole</tissue>
    </source>
</reference>